<keyword evidence="4" id="KW-0325">Glycoprotein</keyword>
<accession>A0ABP0TTL5</accession>
<gene>
    <name evidence="9" type="ORF">CSSPTR1EN2_LOCUS7525</name>
</gene>
<evidence type="ECO:0000259" key="8">
    <source>
        <dbReference type="SMART" id="SM00499"/>
    </source>
</evidence>
<evidence type="ECO:0000256" key="5">
    <source>
        <dbReference type="SAM" id="MobiDB-lite"/>
    </source>
</evidence>
<dbReference type="InterPro" id="IPR036312">
    <property type="entry name" value="Bifun_inhib/LTP/seed_sf"/>
</dbReference>
<dbReference type="Proteomes" id="UP001497512">
    <property type="component" value="Chromosome 14"/>
</dbReference>
<feature type="compositionally biased region" description="Low complexity" evidence="5">
    <location>
        <begin position="123"/>
        <end position="135"/>
    </location>
</feature>
<reference evidence="9" key="1">
    <citation type="submission" date="2024-02" db="EMBL/GenBank/DDBJ databases">
        <authorList>
            <consortium name="ELIXIR-Norway"/>
            <consortium name="Elixir Norway"/>
        </authorList>
    </citation>
    <scope>NUCLEOTIDE SEQUENCE</scope>
</reference>
<evidence type="ECO:0000256" key="4">
    <source>
        <dbReference type="ARBA" id="ARBA00023180"/>
    </source>
</evidence>
<dbReference type="SUPFAM" id="SSF47699">
    <property type="entry name" value="Bifunctional inhibitor/lipid-transfer protein/seed storage 2S albumin"/>
    <property type="match status" value="1"/>
</dbReference>
<dbReference type="EMBL" id="OZ019906">
    <property type="protein sequence ID" value="CAK9204716.1"/>
    <property type="molecule type" value="Genomic_DNA"/>
</dbReference>
<name>A0ABP0TTL5_9BRYO</name>
<evidence type="ECO:0000313" key="10">
    <source>
        <dbReference type="Proteomes" id="UP001497512"/>
    </source>
</evidence>
<evidence type="ECO:0000313" key="9">
    <source>
        <dbReference type="EMBL" id="CAK9204716.1"/>
    </source>
</evidence>
<protein>
    <recommendedName>
        <fullName evidence="8">Bifunctional inhibitor/plant lipid transfer protein/seed storage helical domain-containing protein</fullName>
    </recommendedName>
</protein>
<evidence type="ECO:0000256" key="6">
    <source>
        <dbReference type="SAM" id="Phobius"/>
    </source>
</evidence>
<feature type="domain" description="Bifunctional inhibitor/plant lipid transfer protein/seed storage helical" evidence="8">
    <location>
        <begin position="35"/>
        <end position="116"/>
    </location>
</feature>
<dbReference type="CDD" id="cd00010">
    <property type="entry name" value="AAI_LTSS"/>
    <property type="match status" value="1"/>
</dbReference>
<evidence type="ECO:0000256" key="2">
    <source>
        <dbReference type="ARBA" id="ARBA00022729"/>
    </source>
</evidence>
<keyword evidence="6" id="KW-0472">Membrane</keyword>
<keyword evidence="3" id="KW-1015">Disulfide bond</keyword>
<dbReference type="InterPro" id="IPR016140">
    <property type="entry name" value="Bifunc_inhib/LTP/seed_store"/>
</dbReference>
<evidence type="ECO:0000256" key="7">
    <source>
        <dbReference type="SAM" id="SignalP"/>
    </source>
</evidence>
<organism evidence="9 10">
    <name type="scientific">Sphagnum troendelagicum</name>
    <dbReference type="NCBI Taxonomy" id="128251"/>
    <lineage>
        <taxon>Eukaryota</taxon>
        <taxon>Viridiplantae</taxon>
        <taxon>Streptophyta</taxon>
        <taxon>Embryophyta</taxon>
        <taxon>Bryophyta</taxon>
        <taxon>Sphagnophytina</taxon>
        <taxon>Sphagnopsida</taxon>
        <taxon>Sphagnales</taxon>
        <taxon>Sphagnaceae</taxon>
        <taxon>Sphagnum</taxon>
    </lineage>
</organism>
<keyword evidence="6" id="KW-0812">Transmembrane</keyword>
<sequence length="190" mass="19363">MEHTSALKRSWGLPLVVFSAVAALCGNVRCDPPDCSNQYAEMAPCLPFVQGQESPPADACCKALGDVRKNSPVCLCMLVAPGSPGTSVGGGIPGLNTTLELMLPSLCKVQADPSQCSRLLNGSPQSAPSSSPKSAGTIVGAPVPVNPPASQPSTASYGGAAAHVAKSFFTWSSLGFNLFAVLIAVGLHRV</sequence>
<evidence type="ECO:0000256" key="1">
    <source>
        <dbReference type="ARBA" id="ARBA00009748"/>
    </source>
</evidence>
<dbReference type="Pfam" id="PF14368">
    <property type="entry name" value="LTP_2"/>
    <property type="match status" value="1"/>
</dbReference>
<dbReference type="Gene3D" id="1.10.110.10">
    <property type="entry name" value="Plant lipid-transfer and hydrophobic proteins"/>
    <property type="match status" value="1"/>
</dbReference>
<feature type="chain" id="PRO_5047121626" description="Bifunctional inhibitor/plant lipid transfer protein/seed storage helical domain-containing protein" evidence="7">
    <location>
        <begin position="31"/>
        <end position="190"/>
    </location>
</feature>
<keyword evidence="2 7" id="KW-0732">Signal</keyword>
<dbReference type="SMART" id="SM00499">
    <property type="entry name" value="AAI"/>
    <property type="match status" value="1"/>
</dbReference>
<dbReference type="PANTHER" id="PTHR33044">
    <property type="entry name" value="BIFUNCTIONAL INHIBITOR/LIPID-TRANSFER PROTEIN/SEED STORAGE 2S ALBUMIN SUPERFAMILY PROTEIN-RELATED"/>
    <property type="match status" value="1"/>
</dbReference>
<proteinExistence type="inferred from homology"/>
<feature type="transmembrane region" description="Helical" evidence="6">
    <location>
        <begin position="168"/>
        <end position="187"/>
    </location>
</feature>
<feature type="signal peptide" evidence="7">
    <location>
        <begin position="1"/>
        <end position="30"/>
    </location>
</feature>
<keyword evidence="6" id="KW-1133">Transmembrane helix</keyword>
<keyword evidence="10" id="KW-1185">Reference proteome</keyword>
<feature type="region of interest" description="Disordered" evidence="5">
    <location>
        <begin position="119"/>
        <end position="152"/>
    </location>
</feature>
<comment type="similarity">
    <text evidence="1">Belongs to the plant LTP family.</text>
</comment>
<evidence type="ECO:0000256" key="3">
    <source>
        <dbReference type="ARBA" id="ARBA00023157"/>
    </source>
</evidence>
<dbReference type="InterPro" id="IPR043325">
    <property type="entry name" value="LTSS"/>
</dbReference>